<reference evidence="1 2" key="1">
    <citation type="submission" date="2017-10" db="EMBL/GenBank/DDBJ databases">
        <title>The draft genome sequence of Lewinella nigricans NBRC 102662.</title>
        <authorList>
            <person name="Wang K."/>
        </authorList>
    </citation>
    <scope>NUCLEOTIDE SEQUENCE [LARGE SCALE GENOMIC DNA]</scope>
    <source>
        <strain evidence="1 2">NBRC 102662</strain>
    </source>
</reference>
<dbReference type="EMBL" id="PDUD01000010">
    <property type="protein sequence ID" value="PHN07368.1"/>
    <property type="molecule type" value="Genomic_DNA"/>
</dbReference>
<protein>
    <recommendedName>
        <fullName evidence="3">NIPSNAP domain-containing protein</fullName>
    </recommendedName>
</protein>
<dbReference type="Pfam" id="PF19673">
    <property type="entry name" value="DUF6176"/>
    <property type="match status" value="1"/>
</dbReference>
<organism evidence="1 2">
    <name type="scientific">Flavilitoribacter nigricans (strain ATCC 23147 / DSM 23189 / NBRC 102662 / NCIMB 1420 / SS-2)</name>
    <name type="common">Lewinella nigricans</name>
    <dbReference type="NCBI Taxonomy" id="1122177"/>
    <lineage>
        <taxon>Bacteria</taxon>
        <taxon>Pseudomonadati</taxon>
        <taxon>Bacteroidota</taxon>
        <taxon>Saprospiria</taxon>
        <taxon>Saprospirales</taxon>
        <taxon>Lewinellaceae</taxon>
        <taxon>Flavilitoribacter</taxon>
    </lineage>
</organism>
<name>A0A2D0NG30_FLAN2</name>
<proteinExistence type="predicted"/>
<dbReference type="AlphaFoldDB" id="A0A2D0NG30"/>
<accession>A0A2D0NG30</accession>
<evidence type="ECO:0008006" key="3">
    <source>
        <dbReference type="Google" id="ProtNLM"/>
    </source>
</evidence>
<dbReference type="InterPro" id="IPR046174">
    <property type="entry name" value="DUF6176"/>
</dbReference>
<sequence>MSQELQTVCYRVQLKADSLDSVYEWSRELNGRQPEALQTLEEEGIFLESVFLERTDTGNYLIYYMKMRDPKKAAEIFAASKHPIDEYHRNFQRATWEKGERLELLLDLDRMKLNL</sequence>
<evidence type="ECO:0000313" key="1">
    <source>
        <dbReference type="EMBL" id="PHN07368.1"/>
    </source>
</evidence>
<comment type="caution">
    <text evidence="1">The sequence shown here is derived from an EMBL/GenBank/DDBJ whole genome shotgun (WGS) entry which is preliminary data.</text>
</comment>
<dbReference type="OrthoDB" id="3233233at2"/>
<dbReference type="RefSeq" id="WP_099149298.1">
    <property type="nucleotide sequence ID" value="NZ_PDUD01000010.1"/>
</dbReference>
<gene>
    <name evidence="1" type="ORF">CRP01_06985</name>
</gene>
<dbReference type="Proteomes" id="UP000223913">
    <property type="component" value="Unassembled WGS sequence"/>
</dbReference>
<keyword evidence="2" id="KW-1185">Reference proteome</keyword>
<evidence type="ECO:0000313" key="2">
    <source>
        <dbReference type="Proteomes" id="UP000223913"/>
    </source>
</evidence>